<evidence type="ECO:0000256" key="2">
    <source>
        <dbReference type="ARBA" id="ARBA00012962"/>
    </source>
</evidence>
<feature type="binding site" evidence="8">
    <location>
        <position position="221"/>
    </location>
    <ligand>
        <name>shikimate</name>
        <dbReference type="ChEBI" id="CHEBI:36208"/>
    </ligand>
</feature>
<sequence length="278" mass="30189">MVDRYVVIGNPIEHSQSPYIHSEFARLTGQCLTYERLLAPLDGFESTVRAFIALGGCGANVTLPFKLEGYRVATRLTERAQSAGAVNTLQFFDEEIVGDNTDGMGLVTDIERNLGLSLRGRRVLLLGAGGAARGAILPILSVRPAFLFVANRTPERAINLIEHFKPLGESYGVALSGGGWDAVPNGFDFVINATSASLHGEVPLLNEAVFEKSALAYDMMYGSQPTVFMRQLERNGIRVVDGLGMLVEQAAETFAFWRGVRPDTATILAALRIRLSVK</sequence>
<dbReference type="InterPro" id="IPR036291">
    <property type="entry name" value="NAD(P)-bd_dom_sf"/>
</dbReference>
<comment type="function">
    <text evidence="8">Involved in the biosynthesis of the chorismate, which leads to the biosynthesis of aromatic amino acids. Catalyzes the reversible NADPH linked reduction of 3-dehydroshikimate (DHSA) to yield shikimate (SA).</text>
</comment>
<evidence type="ECO:0000259" key="11">
    <source>
        <dbReference type="Pfam" id="PF18317"/>
    </source>
</evidence>
<dbReference type="InterPro" id="IPR006151">
    <property type="entry name" value="Shikm_DH/Glu-tRNA_Rdtase"/>
</dbReference>
<dbReference type="RefSeq" id="WP_245916326.1">
    <property type="nucleotide sequence ID" value="NZ_MUHY01000001.1"/>
</dbReference>
<evidence type="ECO:0000259" key="10">
    <source>
        <dbReference type="Pfam" id="PF08501"/>
    </source>
</evidence>
<comment type="caution">
    <text evidence="12">The sequence shown here is derived from an EMBL/GenBank/DDBJ whole genome shotgun (WGS) entry which is preliminary data.</text>
</comment>
<evidence type="ECO:0000313" key="13">
    <source>
        <dbReference type="Proteomes" id="UP000242660"/>
    </source>
</evidence>
<dbReference type="SUPFAM" id="SSF51735">
    <property type="entry name" value="NAD(P)-binding Rossmann-fold domains"/>
    <property type="match status" value="1"/>
</dbReference>
<feature type="binding site" evidence="8">
    <location>
        <position position="249"/>
    </location>
    <ligand>
        <name>shikimate</name>
        <dbReference type="ChEBI" id="CHEBI:36208"/>
    </ligand>
</feature>
<gene>
    <name evidence="8 12" type="primary">aroE</name>
    <name evidence="12" type="ORF">BZL35_00606</name>
</gene>
<feature type="binding site" evidence="8">
    <location>
        <position position="87"/>
    </location>
    <ligand>
        <name>shikimate</name>
        <dbReference type="ChEBI" id="CHEBI:36208"/>
    </ligand>
</feature>
<keyword evidence="4 8" id="KW-0521">NADP</keyword>
<dbReference type="InterPro" id="IPR046346">
    <property type="entry name" value="Aminoacid_DH-like_N_sf"/>
</dbReference>
<comment type="pathway">
    <text evidence="1 8">Metabolic intermediate biosynthesis; chorismate biosynthesis; chorismate from D-erythrose 4-phosphate and phosphoenolpyruvate: step 4/7.</text>
</comment>
<evidence type="ECO:0000256" key="7">
    <source>
        <dbReference type="ARBA" id="ARBA00049442"/>
    </source>
</evidence>
<feature type="binding site" evidence="8">
    <location>
        <position position="219"/>
    </location>
    <ligand>
        <name>NADP(+)</name>
        <dbReference type="ChEBI" id="CHEBI:58349"/>
    </ligand>
</feature>
<dbReference type="Gene3D" id="3.40.50.720">
    <property type="entry name" value="NAD(P)-binding Rossmann-like Domain"/>
    <property type="match status" value="1"/>
</dbReference>
<dbReference type="Pfam" id="PF01488">
    <property type="entry name" value="Shikimate_DH"/>
    <property type="match status" value="1"/>
</dbReference>
<feature type="binding site" evidence="8">
    <location>
        <position position="62"/>
    </location>
    <ligand>
        <name>shikimate</name>
        <dbReference type="ChEBI" id="CHEBI:36208"/>
    </ligand>
</feature>
<organism evidence="12 13">
    <name type="scientific">Candidatus Pandoraea novymonadis</name>
    <dbReference type="NCBI Taxonomy" id="1808959"/>
    <lineage>
        <taxon>Bacteria</taxon>
        <taxon>Pseudomonadati</taxon>
        <taxon>Pseudomonadota</taxon>
        <taxon>Betaproteobacteria</taxon>
        <taxon>Burkholderiales</taxon>
        <taxon>Burkholderiaceae</taxon>
        <taxon>Pandoraea</taxon>
    </lineage>
</organism>
<evidence type="ECO:0000256" key="6">
    <source>
        <dbReference type="ARBA" id="ARBA00023141"/>
    </source>
</evidence>
<comment type="subunit">
    <text evidence="8">Homodimer.</text>
</comment>
<keyword evidence="6 8" id="KW-0057">Aromatic amino acid biosynthesis</keyword>
<protein>
    <recommendedName>
        <fullName evidence="2 8">Shikimate dehydrogenase (NADP(+))</fullName>
        <shortName evidence="8">SDH</shortName>
        <ecNumber evidence="2 8">1.1.1.25</ecNumber>
    </recommendedName>
</protein>
<keyword evidence="13" id="KW-1185">Reference proteome</keyword>
<dbReference type="InterPro" id="IPR022893">
    <property type="entry name" value="Shikimate_DH_fam"/>
</dbReference>
<dbReference type="Pfam" id="PF08501">
    <property type="entry name" value="Shikimate_dh_N"/>
    <property type="match status" value="1"/>
</dbReference>
<feature type="binding site" evidence="8">
    <location>
        <begin position="15"/>
        <end position="17"/>
    </location>
    <ligand>
        <name>shikimate</name>
        <dbReference type="ChEBI" id="CHEBI:36208"/>
    </ligand>
</feature>
<dbReference type="Proteomes" id="UP000242660">
    <property type="component" value="Unassembled WGS sequence"/>
</dbReference>
<feature type="binding site" evidence="8">
    <location>
        <begin position="127"/>
        <end position="131"/>
    </location>
    <ligand>
        <name>NADP(+)</name>
        <dbReference type="ChEBI" id="CHEBI:58349"/>
    </ligand>
</feature>
<dbReference type="EMBL" id="MUHY01000001">
    <property type="protein sequence ID" value="PSB92365.1"/>
    <property type="molecule type" value="Genomic_DNA"/>
</dbReference>
<feature type="binding site" evidence="8">
    <location>
        <begin position="151"/>
        <end position="156"/>
    </location>
    <ligand>
        <name>NADP(+)</name>
        <dbReference type="ChEBI" id="CHEBI:58349"/>
    </ligand>
</feature>
<dbReference type="NCBIfam" id="TIGR00507">
    <property type="entry name" value="aroE"/>
    <property type="match status" value="1"/>
</dbReference>
<dbReference type="EC" id="1.1.1.25" evidence="2 8"/>
<comment type="similarity">
    <text evidence="8">Belongs to the shikimate dehydrogenase family.</text>
</comment>
<feature type="binding site" evidence="8">
    <location>
        <position position="242"/>
    </location>
    <ligand>
        <name>NADP(+)</name>
        <dbReference type="ChEBI" id="CHEBI:58349"/>
    </ligand>
</feature>
<dbReference type="Pfam" id="PF18317">
    <property type="entry name" value="SDH_C"/>
    <property type="match status" value="1"/>
</dbReference>
<dbReference type="PANTHER" id="PTHR21089:SF1">
    <property type="entry name" value="BIFUNCTIONAL 3-DEHYDROQUINATE DEHYDRATASE_SHIKIMATE DEHYDROGENASE, CHLOROPLASTIC"/>
    <property type="match status" value="1"/>
</dbReference>
<evidence type="ECO:0000256" key="3">
    <source>
        <dbReference type="ARBA" id="ARBA00022605"/>
    </source>
</evidence>
<evidence type="ECO:0000256" key="4">
    <source>
        <dbReference type="ARBA" id="ARBA00022857"/>
    </source>
</evidence>
<keyword evidence="3 8" id="KW-0028">Amino-acid biosynthesis</keyword>
<dbReference type="InterPro" id="IPR011342">
    <property type="entry name" value="Shikimate_DH"/>
</dbReference>
<feature type="domain" description="Quinate/shikimate 5-dehydrogenase/glutamyl-tRNA reductase" evidence="9">
    <location>
        <begin position="114"/>
        <end position="196"/>
    </location>
</feature>
<comment type="catalytic activity">
    <reaction evidence="7 8">
        <text>shikimate + NADP(+) = 3-dehydroshikimate + NADPH + H(+)</text>
        <dbReference type="Rhea" id="RHEA:17737"/>
        <dbReference type="ChEBI" id="CHEBI:15378"/>
        <dbReference type="ChEBI" id="CHEBI:16630"/>
        <dbReference type="ChEBI" id="CHEBI:36208"/>
        <dbReference type="ChEBI" id="CHEBI:57783"/>
        <dbReference type="ChEBI" id="CHEBI:58349"/>
        <dbReference type="EC" id="1.1.1.25"/>
    </reaction>
</comment>
<dbReference type="CDD" id="cd01065">
    <property type="entry name" value="NAD_bind_Shikimate_DH"/>
    <property type="match status" value="1"/>
</dbReference>
<evidence type="ECO:0000256" key="8">
    <source>
        <dbReference type="HAMAP-Rule" id="MF_00222"/>
    </source>
</evidence>
<evidence type="ECO:0000256" key="1">
    <source>
        <dbReference type="ARBA" id="ARBA00004871"/>
    </source>
</evidence>
<name>A0ABX5FG58_9BURK</name>
<evidence type="ECO:0000259" key="9">
    <source>
        <dbReference type="Pfam" id="PF01488"/>
    </source>
</evidence>
<feature type="domain" description="Shikimate dehydrogenase substrate binding N-terminal" evidence="10">
    <location>
        <begin position="7"/>
        <end position="89"/>
    </location>
</feature>
<dbReference type="Gene3D" id="3.40.50.10860">
    <property type="entry name" value="Leucine Dehydrogenase, chain A, domain 1"/>
    <property type="match status" value="1"/>
</dbReference>
<feature type="binding site" evidence="8">
    <location>
        <position position="102"/>
    </location>
    <ligand>
        <name>shikimate</name>
        <dbReference type="ChEBI" id="CHEBI:36208"/>
    </ligand>
</feature>
<evidence type="ECO:0000313" key="12">
    <source>
        <dbReference type="EMBL" id="PSB92365.1"/>
    </source>
</evidence>
<dbReference type="SUPFAM" id="SSF53223">
    <property type="entry name" value="Aminoacid dehydrogenase-like, N-terminal domain"/>
    <property type="match status" value="1"/>
</dbReference>
<dbReference type="PANTHER" id="PTHR21089">
    <property type="entry name" value="SHIKIMATE DEHYDROGENASE"/>
    <property type="match status" value="1"/>
</dbReference>
<proteinExistence type="inferred from homology"/>
<feature type="active site" description="Proton acceptor" evidence="8">
    <location>
        <position position="66"/>
    </location>
</feature>
<feature type="binding site" evidence="8">
    <location>
        <position position="78"/>
    </location>
    <ligand>
        <name>NADP(+)</name>
        <dbReference type="ChEBI" id="CHEBI:58349"/>
    </ligand>
</feature>
<keyword evidence="5 8" id="KW-0560">Oxidoreductase</keyword>
<dbReference type="HAMAP" id="MF_00222">
    <property type="entry name" value="Shikimate_DH_AroE"/>
    <property type="match status" value="1"/>
</dbReference>
<evidence type="ECO:0000256" key="5">
    <source>
        <dbReference type="ARBA" id="ARBA00023002"/>
    </source>
</evidence>
<reference evidence="12 13" key="1">
    <citation type="journal article" date="2017" name="Front. Microbiol.">
        <title>Genome of Ca. Pandoraea novymonadis, an Endosymbiotic Bacterium of the Trypanosomatid Novymonas esmeraldas.</title>
        <authorList>
            <person name="Kostygov A.Y."/>
            <person name="Butenko A."/>
            <person name="Nenarokova A."/>
            <person name="Tashyreva D."/>
            <person name="Flegontov P."/>
            <person name="Lukes J."/>
            <person name="Yurchenko V."/>
        </authorList>
    </citation>
    <scope>NUCLEOTIDE SEQUENCE [LARGE SCALE GENOMIC DNA]</scope>
    <source>
        <strain evidence="12 13">E262</strain>
    </source>
</reference>
<dbReference type="NCBIfam" id="NF001310">
    <property type="entry name" value="PRK00258.1-2"/>
    <property type="match status" value="1"/>
</dbReference>
<accession>A0ABX5FG58</accession>
<dbReference type="InterPro" id="IPR041121">
    <property type="entry name" value="SDH_C"/>
</dbReference>
<feature type="domain" description="SDH C-terminal" evidence="11">
    <location>
        <begin position="242"/>
        <end position="272"/>
    </location>
</feature>
<dbReference type="InterPro" id="IPR013708">
    <property type="entry name" value="Shikimate_DH-bd_N"/>
</dbReference>